<dbReference type="Pfam" id="PF13884">
    <property type="entry name" value="Peptidase_S74"/>
    <property type="match status" value="1"/>
</dbReference>
<dbReference type="Gene3D" id="2.150.10.10">
    <property type="entry name" value="Serralysin-like metalloprotease, C-terminal"/>
    <property type="match status" value="2"/>
</dbReference>
<dbReference type="EMBL" id="MUGS01000038">
    <property type="protein sequence ID" value="OXG03647.1"/>
    <property type="molecule type" value="Genomic_DNA"/>
</dbReference>
<accession>A0A227P115</accession>
<evidence type="ECO:0000313" key="3">
    <source>
        <dbReference type="EMBL" id="OXG03647.1"/>
    </source>
</evidence>
<organism evidence="3 4">
    <name type="scientific">Flavobacterium araucananum</name>
    <dbReference type="NCBI Taxonomy" id="946678"/>
    <lineage>
        <taxon>Bacteria</taxon>
        <taxon>Pseudomonadati</taxon>
        <taxon>Bacteroidota</taxon>
        <taxon>Flavobacteriia</taxon>
        <taxon>Flavobacteriales</taxon>
        <taxon>Flavobacteriaceae</taxon>
        <taxon>Flavobacterium</taxon>
    </lineage>
</organism>
<dbReference type="SUPFAM" id="SSF101967">
    <property type="entry name" value="Adhesin YadA, collagen-binding domain"/>
    <property type="match status" value="1"/>
</dbReference>
<keyword evidence="4" id="KW-1185">Reference proteome</keyword>
<dbReference type="Proteomes" id="UP000214684">
    <property type="component" value="Unassembled WGS sequence"/>
</dbReference>
<evidence type="ECO:0000256" key="1">
    <source>
        <dbReference type="SAM" id="Coils"/>
    </source>
</evidence>
<name>A0A227P115_9FLAO</name>
<evidence type="ECO:0000259" key="2">
    <source>
        <dbReference type="PROSITE" id="PS51688"/>
    </source>
</evidence>
<dbReference type="PROSITE" id="PS51688">
    <property type="entry name" value="ICA"/>
    <property type="match status" value="1"/>
</dbReference>
<dbReference type="InterPro" id="IPR030392">
    <property type="entry name" value="S74_ICA"/>
</dbReference>
<dbReference type="InterPro" id="IPR011049">
    <property type="entry name" value="Serralysin-like_metalloprot_C"/>
</dbReference>
<feature type="domain" description="Peptidase S74" evidence="2">
    <location>
        <begin position="486"/>
        <end position="588"/>
    </location>
</feature>
<dbReference type="AlphaFoldDB" id="A0A227P115"/>
<feature type="coiled-coil region" evidence="1">
    <location>
        <begin position="567"/>
        <end position="608"/>
    </location>
</feature>
<protein>
    <recommendedName>
        <fullName evidence="2">Peptidase S74 domain-containing protein</fullName>
    </recommendedName>
</protein>
<keyword evidence="1" id="KW-0175">Coiled coil</keyword>
<sequence>MKKFLFLFCFGVTAITYSQIGINTVNPQAVLDITASNIVSPANTDGLLIPRIDTFPAINPTVGQNSILVYLNVATGAGSPFGVNPTGFYYWSFPQLKWIGLDSSASAWSLNGNNSTIDGTNFIGTVDNVPLNFRVNNQKAGTINITHTFLGYQAGNSNTENFNVGIGDNAFYTNTTGYYNVAIGSNALYKNSTGNENIAVGSKALYENTTASANTAIGYEAMYLTTDHGENVAVGYQALRSNIEDSNTAVGYQSLYANTSGDSNTAVGRESLRNSISGSGNTAVGRESLHNNISGANNSAFGHNSLRDNTTGNENTAGGDISLFSNDTGSGNSAYGINSLFHNLSGNVNTGIGKEALYNNTTGNYNVALGFASLYSNTIGDQNVAIGMESARDNVSGIGNIAIGLEASRTNLSGNNNVAVGNFTLYNNVSGSNNTALGHQADVSNANITNSTALGNGAVVDQSNKVRIGNDNVTIIEGFVAMSVASDRRYKEEIATIPLGLDFINQLHPVEYIKKTNSEKTKEWGLIAQELKETLDKVNYKNAAIITSDKSKNEFLSIRYTDLFAPIIKSIQELSELDKKNENLQKIITAQETKIAELNAKLEAIEKKINGLIPPSK</sequence>
<comment type="caution">
    <text evidence="3">The sequence shown here is derived from an EMBL/GenBank/DDBJ whole genome shotgun (WGS) entry which is preliminary data.</text>
</comment>
<dbReference type="RefSeq" id="WP_089480736.1">
    <property type="nucleotide sequence ID" value="NZ_MUGS01000038.1"/>
</dbReference>
<gene>
    <name evidence="3" type="ORF">B0A64_17195</name>
</gene>
<dbReference type="OrthoDB" id="1488700at2"/>
<evidence type="ECO:0000313" key="4">
    <source>
        <dbReference type="Proteomes" id="UP000214684"/>
    </source>
</evidence>
<proteinExistence type="predicted"/>
<reference evidence="3 4" key="1">
    <citation type="submission" date="2016-11" db="EMBL/GenBank/DDBJ databases">
        <title>Whole genomes of Flavobacteriaceae.</title>
        <authorList>
            <person name="Stine C."/>
            <person name="Li C."/>
            <person name="Tadesse D."/>
        </authorList>
    </citation>
    <scope>NUCLEOTIDE SEQUENCE [LARGE SCALE GENOMIC DNA]</scope>
    <source>
        <strain evidence="3 4">DSM 24704</strain>
    </source>
</reference>